<dbReference type="AlphaFoldDB" id="A0A5B8RGI4"/>
<dbReference type="PANTHER" id="PTHR43240">
    <property type="entry name" value="1,4-DIHYDROXY-2-NAPHTHOYL-COA THIOESTERASE 1"/>
    <property type="match status" value="1"/>
</dbReference>
<proteinExistence type="predicted"/>
<dbReference type="SUPFAM" id="SSF54637">
    <property type="entry name" value="Thioesterase/thiol ester dehydrase-isomerase"/>
    <property type="match status" value="1"/>
</dbReference>
<evidence type="ECO:0000259" key="2">
    <source>
        <dbReference type="Pfam" id="PF03061"/>
    </source>
</evidence>
<sequence>MEMDLPAVQAFLAEHFPQGYGRVEAVGPLTARLRLAVGDEHLRPGGTVSGPTMMGLADTALYVAILANLGPVAQAVTTNLNANFLRRPPVRDLIAEARMLKLGKRLAVGEVTVFSDGDDQAVAHVTATYSIPPRETATA</sequence>
<dbReference type="CDD" id="cd03443">
    <property type="entry name" value="PaaI_thioesterase"/>
    <property type="match status" value="1"/>
</dbReference>
<dbReference type="Pfam" id="PF03061">
    <property type="entry name" value="4HBT"/>
    <property type="match status" value="1"/>
</dbReference>
<dbReference type="InterPro" id="IPR003736">
    <property type="entry name" value="PAAI_dom"/>
</dbReference>
<feature type="domain" description="Thioesterase" evidence="2">
    <location>
        <begin position="45"/>
        <end position="120"/>
    </location>
</feature>
<name>A0A5B8RGI4_9ZZZZ</name>
<evidence type="ECO:0000256" key="1">
    <source>
        <dbReference type="ARBA" id="ARBA00022801"/>
    </source>
</evidence>
<protein>
    <recommendedName>
        <fullName evidence="2">Thioesterase domain-containing protein</fullName>
    </recommendedName>
</protein>
<dbReference type="EMBL" id="MN079190">
    <property type="protein sequence ID" value="QEA06978.1"/>
    <property type="molecule type" value="Genomic_DNA"/>
</dbReference>
<reference evidence="3" key="1">
    <citation type="submission" date="2019-06" db="EMBL/GenBank/DDBJ databases">
        <authorList>
            <person name="Murdoch R.W."/>
            <person name="Fathepure B."/>
        </authorList>
    </citation>
    <scope>NUCLEOTIDE SEQUENCE</scope>
</reference>
<gene>
    <name evidence="3" type="ORF">KBTEX_03321</name>
</gene>
<dbReference type="GO" id="GO:0061522">
    <property type="term" value="F:1,4-dihydroxy-2-naphthoyl-CoA thioesterase activity"/>
    <property type="evidence" value="ECO:0007669"/>
    <property type="project" value="TreeGrafter"/>
</dbReference>
<dbReference type="Gene3D" id="3.10.129.10">
    <property type="entry name" value="Hotdog Thioesterase"/>
    <property type="match status" value="1"/>
</dbReference>
<accession>A0A5B8RGI4</accession>
<dbReference type="InterPro" id="IPR006683">
    <property type="entry name" value="Thioestr_dom"/>
</dbReference>
<dbReference type="PANTHER" id="PTHR43240:SF10">
    <property type="entry name" value="BLL4964 PROTEIN"/>
    <property type="match status" value="1"/>
</dbReference>
<keyword evidence="1" id="KW-0378">Hydrolase</keyword>
<evidence type="ECO:0000313" key="3">
    <source>
        <dbReference type="EMBL" id="QEA06978.1"/>
    </source>
</evidence>
<dbReference type="NCBIfam" id="TIGR00369">
    <property type="entry name" value="unchar_dom_1"/>
    <property type="match status" value="1"/>
</dbReference>
<dbReference type="InterPro" id="IPR029069">
    <property type="entry name" value="HotDog_dom_sf"/>
</dbReference>
<organism evidence="3">
    <name type="scientific">uncultured organism</name>
    <dbReference type="NCBI Taxonomy" id="155900"/>
    <lineage>
        <taxon>unclassified sequences</taxon>
        <taxon>environmental samples</taxon>
    </lineage>
</organism>